<evidence type="ECO:0000313" key="2">
    <source>
        <dbReference type="Proteomes" id="UP001628124"/>
    </source>
</evidence>
<comment type="caution">
    <text evidence="1">The sequence shown here is derived from an EMBL/GenBank/DDBJ whole genome shotgun (WGS) entry which is preliminary data.</text>
</comment>
<sequence length="308" mass="35528">MYYILADSCSYINSSKGRNRSISLPAKSWSSRLSCSKAEVFVLQKALEDKGYFLVHRDKNDKGQNNRNIITTTIPDKVFNDLRYEPDRFDLCDIHDEAVHQSNSKSLDSIDKTFIPTIKGKRQHLEKTKMFIRVPYQFLKGLNSNCSIAATSKIIMLYLFTKIYKFYANKYNSDNSLTHNLYSIVTSYQELQKELKLHRNSLAKALKTLEDNNFISKQRFFVKDSDNYNSSRADKSLWQISLLNVLLVTNPNDQHAQEGQKQHTELQEAVISDQTKVEYNNNGVLEFAKVGIHAGNAFSQLRKNRAMQ</sequence>
<gene>
    <name evidence="1" type="ORF">KNCP2_08160</name>
</gene>
<proteinExistence type="predicted"/>
<protein>
    <recommendedName>
        <fullName evidence="3">Replication protein</fullName>
    </recommendedName>
</protein>
<name>A0ABP9TW48_9RICK</name>
<evidence type="ECO:0000313" key="1">
    <source>
        <dbReference type="EMBL" id="GAA5252528.1"/>
    </source>
</evidence>
<keyword evidence="2" id="KW-1185">Reference proteome</keyword>
<organism evidence="1 2">
    <name type="scientific">Candidatus Rickettsia kedanie</name>
    <dbReference type="NCBI Taxonomy" id="3115352"/>
    <lineage>
        <taxon>Bacteria</taxon>
        <taxon>Pseudomonadati</taxon>
        <taxon>Pseudomonadota</taxon>
        <taxon>Alphaproteobacteria</taxon>
        <taxon>Rickettsiales</taxon>
        <taxon>Rickettsiaceae</taxon>
        <taxon>Rickettsieae</taxon>
        <taxon>Rickettsia</taxon>
        <taxon>spotted fever group</taxon>
    </lineage>
</organism>
<evidence type="ECO:0008006" key="3">
    <source>
        <dbReference type="Google" id="ProtNLM"/>
    </source>
</evidence>
<accession>A0ABP9TW48</accession>
<reference evidence="1 2" key="1">
    <citation type="journal article" date="2024" name="Microbiol. Immunol.">
        <title>Discovery of a novel spotted fever group Rickettsia, 'Candidatus Rickettsia kedanie,' in unfed larval chigger mites, Leptotrombidium scutellare.</title>
        <authorList>
            <person name="Ogawa M."/>
            <person name="Matsutani M."/>
            <person name="Katayama T."/>
            <person name="Takada N."/>
            <person name="Noda S."/>
            <person name="Takahashi M."/>
            <person name="Kageyama D."/>
            <person name="Hanaoka N."/>
            <person name="Ebihara H."/>
        </authorList>
    </citation>
    <scope>NUCLEOTIDE SEQUENCE [LARGE SCALE GENOMIC DNA]</scope>
    <source>
        <strain evidence="1 2">KNCP2-13</strain>
    </source>
</reference>
<dbReference type="EMBL" id="BAABMM010000032">
    <property type="protein sequence ID" value="GAA5252528.1"/>
    <property type="molecule type" value="Genomic_DNA"/>
</dbReference>
<dbReference type="Proteomes" id="UP001628124">
    <property type="component" value="Unassembled WGS sequence"/>
</dbReference>